<name>A0A9W9FLA6_9EURO</name>
<keyword evidence="2" id="KW-1133">Transmembrane helix</keyword>
<sequence>MSITSEPYFQGWFVEPSTTRAIICPTTQVFSISDGIGDCLEKDATAVATGCAAPHDGATLFYGNGGSHKCASDRTCRTMIIPHTSPHGSPVFTHYMCVTSGWSYSTLYRVHPTESGSNSGTTETVTSPPSTSASSTTDSSSSSSATGTGSGGGGSSGGGSSLSGGAIAGIVIGCVAAVVIVVLLLFRKKIIACLGGGRKPQPVDAPTELPSHTAPVHEIGTSGSVVHEIGSSQVGASPVTKPESPRR</sequence>
<feature type="region of interest" description="Disordered" evidence="1">
    <location>
        <begin position="113"/>
        <end position="159"/>
    </location>
</feature>
<feature type="compositionally biased region" description="Low complexity" evidence="1">
    <location>
        <begin position="113"/>
        <end position="147"/>
    </location>
</feature>
<dbReference type="AlphaFoldDB" id="A0A9W9FLA6"/>
<keyword evidence="2" id="KW-0472">Membrane</keyword>
<evidence type="ECO:0000313" key="4">
    <source>
        <dbReference type="Proteomes" id="UP001141434"/>
    </source>
</evidence>
<keyword evidence="2" id="KW-0812">Transmembrane</keyword>
<keyword evidence="4" id="KW-1185">Reference proteome</keyword>
<protein>
    <submittedName>
        <fullName evidence="3">Uncharacterized protein</fullName>
    </submittedName>
</protein>
<reference evidence="3" key="1">
    <citation type="submission" date="2022-11" db="EMBL/GenBank/DDBJ databases">
        <authorList>
            <person name="Petersen C."/>
        </authorList>
    </citation>
    <scope>NUCLEOTIDE SEQUENCE</scope>
    <source>
        <strain evidence="3">IBT 34128</strain>
    </source>
</reference>
<reference evidence="3" key="2">
    <citation type="journal article" date="2023" name="IMA Fungus">
        <title>Comparative genomic study of the Penicillium genus elucidates a diverse pangenome and 15 lateral gene transfer events.</title>
        <authorList>
            <person name="Petersen C."/>
            <person name="Sorensen T."/>
            <person name="Nielsen M.R."/>
            <person name="Sondergaard T.E."/>
            <person name="Sorensen J.L."/>
            <person name="Fitzpatrick D.A."/>
            <person name="Frisvad J.C."/>
            <person name="Nielsen K.L."/>
        </authorList>
    </citation>
    <scope>NUCLEOTIDE SEQUENCE</scope>
    <source>
        <strain evidence="3">IBT 34128</strain>
    </source>
</reference>
<feature type="transmembrane region" description="Helical" evidence="2">
    <location>
        <begin position="165"/>
        <end position="186"/>
    </location>
</feature>
<dbReference type="Proteomes" id="UP001141434">
    <property type="component" value="Unassembled WGS sequence"/>
</dbReference>
<gene>
    <name evidence="3" type="ORF">NUU61_004546</name>
</gene>
<dbReference type="PANTHER" id="PTHR16861">
    <property type="entry name" value="GLYCOPROTEIN 38"/>
    <property type="match status" value="1"/>
</dbReference>
<proteinExistence type="predicted"/>
<evidence type="ECO:0000256" key="2">
    <source>
        <dbReference type="SAM" id="Phobius"/>
    </source>
</evidence>
<dbReference type="GeneID" id="81394296"/>
<feature type="region of interest" description="Disordered" evidence="1">
    <location>
        <begin position="228"/>
        <end position="247"/>
    </location>
</feature>
<dbReference type="EMBL" id="JAPMSZ010000005">
    <property type="protein sequence ID" value="KAJ5102324.1"/>
    <property type="molecule type" value="Genomic_DNA"/>
</dbReference>
<dbReference type="RefSeq" id="XP_056513155.1">
    <property type="nucleotide sequence ID" value="XM_056655128.1"/>
</dbReference>
<comment type="caution">
    <text evidence="3">The sequence shown here is derived from an EMBL/GenBank/DDBJ whole genome shotgun (WGS) entry which is preliminary data.</text>
</comment>
<dbReference type="PANTHER" id="PTHR16861:SF4">
    <property type="entry name" value="SH3 DOMAIN PROTEIN (AFU_ORTHOLOGUE AFUA_1G13610)"/>
    <property type="match status" value="1"/>
</dbReference>
<evidence type="ECO:0000313" key="3">
    <source>
        <dbReference type="EMBL" id="KAJ5102324.1"/>
    </source>
</evidence>
<feature type="compositionally biased region" description="Gly residues" evidence="1">
    <location>
        <begin position="148"/>
        <end position="159"/>
    </location>
</feature>
<accession>A0A9W9FLA6</accession>
<evidence type="ECO:0000256" key="1">
    <source>
        <dbReference type="SAM" id="MobiDB-lite"/>
    </source>
</evidence>
<dbReference type="OrthoDB" id="4369688at2759"/>
<organism evidence="3 4">
    <name type="scientific">Penicillium alfredii</name>
    <dbReference type="NCBI Taxonomy" id="1506179"/>
    <lineage>
        <taxon>Eukaryota</taxon>
        <taxon>Fungi</taxon>
        <taxon>Dikarya</taxon>
        <taxon>Ascomycota</taxon>
        <taxon>Pezizomycotina</taxon>
        <taxon>Eurotiomycetes</taxon>
        <taxon>Eurotiomycetidae</taxon>
        <taxon>Eurotiales</taxon>
        <taxon>Aspergillaceae</taxon>
        <taxon>Penicillium</taxon>
    </lineage>
</organism>